<proteinExistence type="predicted"/>
<name>A0AAD2DV79_9LAMI</name>
<dbReference type="GO" id="GO:0003677">
    <property type="term" value="F:DNA binding"/>
    <property type="evidence" value="ECO:0007669"/>
    <property type="project" value="InterPro"/>
</dbReference>
<feature type="compositionally biased region" description="Basic and acidic residues" evidence="5">
    <location>
        <begin position="241"/>
        <end position="252"/>
    </location>
</feature>
<dbReference type="PROSITE" id="PS51141">
    <property type="entry name" value="ZF_SBP"/>
    <property type="match status" value="1"/>
</dbReference>
<evidence type="ECO:0000256" key="4">
    <source>
        <dbReference type="PROSITE-ProRule" id="PRU00470"/>
    </source>
</evidence>
<keyword evidence="6" id="KW-0812">Transmembrane</keyword>
<feature type="compositionally biased region" description="Basic residues" evidence="5">
    <location>
        <begin position="211"/>
        <end position="220"/>
    </location>
</feature>
<feature type="compositionally biased region" description="Basic and acidic residues" evidence="5">
    <location>
        <begin position="221"/>
        <end position="232"/>
    </location>
</feature>
<dbReference type="Gene3D" id="4.10.1100.10">
    <property type="entry name" value="Transcription factor, SBP-box domain"/>
    <property type="match status" value="1"/>
</dbReference>
<evidence type="ECO:0000256" key="3">
    <source>
        <dbReference type="ARBA" id="ARBA00022833"/>
    </source>
</evidence>
<dbReference type="PANTHER" id="PTHR31251">
    <property type="entry name" value="SQUAMOSA PROMOTER-BINDING-LIKE PROTEIN 4"/>
    <property type="match status" value="1"/>
</dbReference>
<feature type="domain" description="SBP-type" evidence="7">
    <location>
        <begin position="143"/>
        <end position="220"/>
    </location>
</feature>
<keyword evidence="9" id="KW-1185">Reference proteome</keyword>
<dbReference type="AlphaFoldDB" id="A0AAD2DV79"/>
<keyword evidence="2 4" id="KW-0863">Zinc-finger</keyword>
<dbReference type="PANTHER" id="PTHR31251:SF108">
    <property type="entry name" value="SQUAMOSA PROMOTER-BINDING-LIKE PROTEIN 7"/>
    <property type="match status" value="1"/>
</dbReference>
<dbReference type="Pfam" id="PF03110">
    <property type="entry name" value="SBP"/>
    <property type="match status" value="1"/>
</dbReference>
<dbReference type="InterPro" id="IPR036893">
    <property type="entry name" value="SBP_sf"/>
</dbReference>
<evidence type="ECO:0000259" key="7">
    <source>
        <dbReference type="PROSITE" id="PS51141"/>
    </source>
</evidence>
<dbReference type="Pfam" id="PF26102">
    <property type="entry name" value="Ig_SPL7"/>
    <property type="match status" value="1"/>
</dbReference>
<evidence type="ECO:0000256" key="5">
    <source>
        <dbReference type="SAM" id="MobiDB-lite"/>
    </source>
</evidence>
<dbReference type="InterPro" id="IPR004333">
    <property type="entry name" value="SBP_dom"/>
</dbReference>
<organism evidence="8 9">
    <name type="scientific">Fraxinus pennsylvanica</name>
    <dbReference type="NCBI Taxonomy" id="56036"/>
    <lineage>
        <taxon>Eukaryota</taxon>
        <taxon>Viridiplantae</taxon>
        <taxon>Streptophyta</taxon>
        <taxon>Embryophyta</taxon>
        <taxon>Tracheophyta</taxon>
        <taxon>Spermatophyta</taxon>
        <taxon>Magnoliopsida</taxon>
        <taxon>eudicotyledons</taxon>
        <taxon>Gunneridae</taxon>
        <taxon>Pentapetalae</taxon>
        <taxon>asterids</taxon>
        <taxon>lamiids</taxon>
        <taxon>Lamiales</taxon>
        <taxon>Oleaceae</taxon>
        <taxon>Oleeae</taxon>
        <taxon>Fraxinus</taxon>
    </lineage>
</organism>
<keyword evidence="6" id="KW-0472">Membrane</keyword>
<evidence type="ECO:0000256" key="2">
    <source>
        <dbReference type="ARBA" id="ARBA00022771"/>
    </source>
</evidence>
<dbReference type="GO" id="GO:0008270">
    <property type="term" value="F:zinc ion binding"/>
    <property type="evidence" value="ECO:0007669"/>
    <property type="project" value="UniProtKB-KW"/>
</dbReference>
<feature type="region of interest" description="Disordered" evidence="5">
    <location>
        <begin position="211"/>
        <end position="255"/>
    </location>
</feature>
<dbReference type="InterPro" id="IPR044817">
    <property type="entry name" value="SBP-like"/>
</dbReference>
<dbReference type="SUPFAM" id="SSF103612">
    <property type="entry name" value="SBT domain"/>
    <property type="match status" value="1"/>
</dbReference>
<feature type="transmembrane region" description="Helical" evidence="6">
    <location>
        <begin position="760"/>
        <end position="787"/>
    </location>
</feature>
<gene>
    <name evidence="8" type="ORF">FPE_LOCUS13328</name>
</gene>
<dbReference type="EMBL" id="OU503043">
    <property type="protein sequence ID" value="CAI9765898.1"/>
    <property type="molecule type" value="Genomic_DNA"/>
</dbReference>
<keyword evidence="3" id="KW-0862">Zinc</keyword>
<sequence length="817" mass="91893">MRDNPHPSTATDLVKDPEMPSTIAYDFPDEPISSSLFDWSDFLDFELDDSINLSFEPSDPQQNIPLPDLVLETEVEQGQSQETGISGRVRKRDPRLVCPNFLAGRIPCACPELDEKLEAEETGGVLPGKKRVRSGRVSGGGAPARCQVPECKADISELKGYHKRHRICLRCANARSVVLDGECKRYCQQCGKFHILSDFDEGKRSCRRKLERHNNRRRRKPNDTKGSFETEPKQVALADNVRGDDDTGKDMIHSSSPMPEREILMESEGHASILGLALGSQNNLSDSVLSAAFVETHNDEDKENPKYTNSTSSRDNKSVFSSLCPTGRISFKLYDWNPAVFPQQLRHQVFEWLASMPVELEGYIRPGCTILTAFVVMPKFMWVKLLEESALRIKDLVVSPGNMLSGRGTMLVYLNDMIFRVTKDGASVVKVKVKGQAPKIHYIHPTCFEAGKPLEFVACGSNLLQPKFRFLVSFAGRYLAYDISISSVSCKSEGDRSSLDHQLLKIHVPQIDPDIFGPAFIEVENQSGLSNFIPILIGDKPICEEMAIMQQKFDSSLCSDDHQFAAPTLAGEVYALRQTEYYEFLLEVAWLLKDPMLEPHLTAAQIQRINYLLDFLIEKESTVILDRVLYHMKTVTDKYLVMGVPNADMMLLQKILHNARNILHQKLQEKDYTVTHVTDGNDSSQTSQNDLPIDVQFANQGSEKTAKDKLEARIISPPLEESATVPLLSREVVTNLNLKEKPGKPCGRLFTKTFLISRTVIFAIAAISVCFGFEFIAQAYQLCFLAIDRQVEYERERAFRESAFSVSSIDLENLNQI</sequence>
<evidence type="ECO:0000313" key="9">
    <source>
        <dbReference type="Proteomes" id="UP000834106"/>
    </source>
</evidence>
<reference evidence="8" key="1">
    <citation type="submission" date="2023-05" db="EMBL/GenBank/DDBJ databases">
        <authorList>
            <person name="Huff M."/>
        </authorList>
    </citation>
    <scope>NUCLEOTIDE SEQUENCE</scope>
</reference>
<keyword evidence="6" id="KW-1133">Transmembrane helix</keyword>
<evidence type="ECO:0000313" key="8">
    <source>
        <dbReference type="EMBL" id="CAI9765898.1"/>
    </source>
</evidence>
<keyword evidence="1" id="KW-0479">Metal-binding</keyword>
<dbReference type="GO" id="GO:0005634">
    <property type="term" value="C:nucleus"/>
    <property type="evidence" value="ECO:0007669"/>
    <property type="project" value="InterPro"/>
</dbReference>
<protein>
    <recommendedName>
        <fullName evidence="7">SBP-type domain-containing protein</fullName>
    </recommendedName>
</protein>
<evidence type="ECO:0000256" key="6">
    <source>
        <dbReference type="SAM" id="Phobius"/>
    </source>
</evidence>
<evidence type="ECO:0000256" key="1">
    <source>
        <dbReference type="ARBA" id="ARBA00022723"/>
    </source>
</evidence>
<accession>A0AAD2DV79</accession>
<dbReference type="Proteomes" id="UP000834106">
    <property type="component" value="Chromosome 8"/>
</dbReference>